<feature type="region of interest" description="Disordered" evidence="1">
    <location>
        <begin position="235"/>
        <end position="254"/>
    </location>
</feature>
<feature type="region of interest" description="Disordered" evidence="1">
    <location>
        <begin position="1"/>
        <end position="94"/>
    </location>
</feature>
<keyword evidence="3" id="KW-1185">Reference proteome</keyword>
<proteinExistence type="predicted"/>
<dbReference type="EMBL" id="ML119759">
    <property type="protein sequence ID" value="RPA75699.1"/>
    <property type="molecule type" value="Genomic_DNA"/>
</dbReference>
<reference evidence="2 3" key="1">
    <citation type="journal article" date="2018" name="Nat. Ecol. Evol.">
        <title>Pezizomycetes genomes reveal the molecular basis of ectomycorrhizal truffle lifestyle.</title>
        <authorList>
            <person name="Murat C."/>
            <person name="Payen T."/>
            <person name="Noel B."/>
            <person name="Kuo A."/>
            <person name="Morin E."/>
            <person name="Chen J."/>
            <person name="Kohler A."/>
            <person name="Krizsan K."/>
            <person name="Balestrini R."/>
            <person name="Da Silva C."/>
            <person name="Montanini B."/>
            <person name="Hainaut M."/>
            <person name="Levati E."/>
            <person name="Barry K.W."/>
            <person name="Belfiori B."/>
            <person name="Cichocki N."/>
            <person name="Clum A."/>
            <person name="Dockter R.B."/>
            <person name="Fauchery L."/>
            <person name="Guy J."/>
            <person name="Iotti M."/>
            <person name="Le Tacon F."/>
            <person name="Lindquist E.A."/>
            <person name="Lipzen A."/>
            <person name="Malagnac F."/>
            <person name="Mello A."/>
            <person name="Molinier V."/>
            <person name="Miyauchi S."/>
            <person name="Poulain J."/>
            <person name="Riccioni C."/>
            <person name="Rubini A."/>
            <person name="Sitrit Y."/>
            <person name="Splivallo R."/>
            <person name="Traeger S."/>
            <person name="Wang M."/>
            <person name="Zifcakova L."/>
            <person name="Wipf D."/>
            <person name="Zambonelli A."/>
            <person name="Paolocci F."/>
            <person name="Nowrousian M."/>
            <person name="Ottonello S."/>
            <person name="Baldrian P."/>
            <person name="Spatafora J.W."/>
            <person name="Henrissat B."/>
            <person name="Nagy L.G."/>
            <person name="Aury J.M."/>
            <person name="Wincker P."/>
            <person name="Grigoriev I.V."/>
            <person name="Bonfante P."/>
            <person name="Martin F.M."/>
        </authorList>
    </citation>
    <scope>NUCLEOTIDE SEQUENCE [LARGE SCALE GENOMIC DNA]</scope>
    <source>
        <strain evidence="2 3">RN42</strain>
    </source>
</reference>
<evidence type="ECO:0000256" key="1">
    <source>
        <dbReference type="SAM" id="MobiDB-lite"/>
    </source>
</evidence>
<evidence type="ECO:0000313" key="2">
    <source>
        <dbReference type="EMBL" id="RPA75699.1"/>
    </source>
</evidence>
<dbReference type="AlphaFoldDB" id="A0A3N4HPP7"/>
<gene>
    <name evidence="2" type="ORF">BJ508DRAFT_311790</name>
</gene>
<feature type="region of interest" description="Disordered" evidence="1">
    <location>
        <begin position="270"/>
        <end position="295"/>
    </location>
</feature>
<accession>A0A3N4HPP7</accession>
<feature type="compositionally biased region" description="Basic and acidic residues" evidence="1">
    <location>
        <begin position="9"/>
        <end position="19"/>
    </location>
</feature>
<protein>
    <submittedName>
        <fullName evidence="2">Uncharacterized protein</fullName>
    </submittedName>
</protein>
<organism evidence="2 3">
    <name type="scientific">Ascobolus immersus RN42</name>
    <dbReference type="NCBI Taxonomy" id="1160509"/>
    <lineage>
        <taxon>Eukaryota</taxon>
        <taxon>Fungi</taxon>
        <taxon>Dikarya</taxon>
        <taxon>Ascomycota</taxon>
        <taxon>Pezizomycotina</taxon>
        <taxon>Pezizomycetes</taxon>
        <taxon>Pezizales</taxon>
        <taxon>Ascobolaceae</taxon>
        <taxon>Ascobolus</taxon>
    </lineage>
</organism>
<feature type="compositionally biased region" description="Polar residues" evidence="1">
    <location>
        <begin position="198"/>
        <end position="207"/>
    </location>
</feature>
<feature type="compositionally biased region" description="Gly residues" evidence="1">
    <location>
        <begin position="286"/>
        <end position="295"/>
    </location>
</feature>
<feature type="region of interest" description="Disordered" evidence="1">
    <location>
        <begin position="198"/>
        <end position="219"/>
    </location>
</feature>
<sequence length="295" mass="33268">MHAGLGARASRDGQARNEIRYSSLTPVPPHSTRSRGQVVHETSSRSRSPSRVSGSLPGERIQHPAAGSGIRAGGLGMPHTGTTPAPRSPKYKDTALGKSLTDYHANALQRRIRLDVTRRRLMSTPPADTAEGREYRRITHMRQWSNDARRDRRRETDGREHDKLPGVEPPVAKKHAKTRMTTVADKQARKLGIRFPSSMESMPTSELNEWVPPPTTTQKGRMVTVSRDALYYQRQREASRRRSSRKDLVRQQRKVTREIVSHASVQLHSVRERTDTWDGRMPNEHGAGGYGNARR</sequence>
<feature type="compositionally biased region" description="Basic and acidic residues" evidence="1">
    <location>
        <begin position="270"/>
        <end position="283"/>
    </location>
</feature>
<feature type="compositionally biased region" description="Low complexity" evidence="1">
    <location>
        <begin position="45"/>
        <end position="55"/>
    </location>
</feature>
<evidence type="ECO:0000313" key="3">
    <source>
        <dbReference type="Proteomes" id="UP000275078"/>
    </source>
</evidence>
<name>A0A3N4HPP7_ASCIM</name>
<feature type="region of interest" description="Disordered" evidence="1">
    <location>
        <begin position="124"/>
        <end position="180"/>
    </location>
</feature>
<feature type="compositionally biased region" description="Basic and acidic residues" evidence="1">
    <location>
        <begin position="147"/>
        <end position="165"/>
    </location>
</feature>
<dbReference type="Proteomes" id="UP000275078">
    <property type="component" value="Unassembled WGS sequence"/>
</dbReference>